<protein>
    <submittedName>
        <fullName evidence="1">Uncharacterized protein</fullName>
    </submittedName>
</protein>
<evidence type="ECO:0000313" key="2">
    <source>
        <dbReference type="Proteomes" id="UP001056120"/>
    </source>
</evidence>
<proteinExistence type="predicted"/>
<evidence type="ECO:0000313" key="1">
    <source>
        <dbReference type="EMBL" id="KAI3825525.1"/>
    </source>
</evidence>
<gene>
    <name evidence="1" type="ORF">L1987_07015</name>
</gene>
<dbReference type="Proteomes" id="UP001056120">
    <property type="component" value="Linkage Group LG02"/>
</dbReference>
<comment type="caution">
    <text evidence="1">The sequence shown here is derived from an EMBL/GenBank/DDBJ whole genome shotgun (WGS) entry which is preliminary data.</text>
</comment>
<organism evidence="1 2">
    <name type="scientific">Smallanthus sonchifolius</name>
    <dbReference type="NCBI Taxonomy" id="185202"/>
    <lineage>
        <taxon>Eukaryota</taxon>
        <taxon>Viridiplantae</taxon>
        <taxon>Streptophyta</taxon>
        <taxon>Embryophyta</taxon>
        <taxon>Tracheophyta</taxon>
        <taxon>Spermatophyta</taxon>
        <taxon>Magnoliopsida</taxon>
        <taxon>eudicotyledons</taxon>
        <taxon>Gunneridae</taxon>
        <taxon>Pentapetalae</taxon>
        <taxon>asterids</taxon>
        <taxon>campanulids</taxon>
        <taxon>Asterales</taxon>
        <taxon>Asteraceae</taxon>
        <taxon>Asteroideae</taxon>
        <taxon>Heliantheae alliance</taxon>
        <taxon>Millerieae</taxon>
        <taxon>Smallanthus</taxon>
    </lineage>
</organism>
<dbReference type="EMBL" id="CM042019">
    <property type="protein sequence ID" value="KAI3825525.1"/>
    <property type="molecule type" value="Genomic_DNA"/>
</dbReference>
<reference evidence="1 2" key="2">
    <citation type="journal article" date="2022" name="Mol. Ecol. Resour.">
        <title>The genomes of chicory, endive, great burdock and yacon provide insights into Asteraceae paleo-polyploidization history and plant inulin production.</title>
        <authorList>
            <person name="Fan W."/>
            <person name="Wang S."/>
            <person name="Wang H."/>
            <person name="Wang A."/>
            <person name="Jiang F."/>
            <person name="Liu H."/>
            <person name="Zhao H."/>
            <person name="Xu D."/>
            <person name="Zhang Y."/>
        </authorList>
    </citation>
    <scope>NUCLEOTIDE SEQUENCE [LARGE SCALE GENOMIC DNA]</scope>
    <source>
        <strain evidence="2">cv. Yunnan</strain>
        <tissue evidence="1">Leaves</tissue>
    </source>
</reference>
<accession>A0ACB9JZP6</accession>
<keyword evidence="2" id="KW-1185">Reference proteome</keyword>
<reference evidence="2" key="1">
    <citation type="journal article" date="2022" name="Mol. Ecol. Resour.">
        <title>The genomes of chicory, endive, great burdock and yacon provide insights into Asteraceae palaeo-polyploidization history and plant inulin production.</title>
        <authorList>
            <person name="Fan W."/>
            <person name="Wang S."/>
            <person name="Wang H."/>
            <person name="Wang A."/>
            <person name="Jiang F."/>
            <person name="Liu H."/>
            <person name="Zhao H."/>
            <person name="Xu D."/>
            <person name="Zhang Y."/>
        </authorList>
    </citation>
    <scope>NUCLEOTIDE SEQUENCE [LARGE SCALE GENOMIC DNA]</scope>
    <source>
        <strain evidence="2">cv. Yunnan</strain>
    </source>
</reference>
<name>A0ACB9JZP6_9ASTR</name>
<sequence length="133" mass="14340">MAINWAYKPTNLHNLDIHIRSLKRRKPTSVGVGLFELNLRQLLLYIFTSCVDGIVMAKLVLYDEEGDRDGGVGFTADNMVVVGCVNGGDEEEAGDDSNGVVDDLRSTTVLVRLSEAAATLSDSGQVATVQVQV</sequence>